<organism evidence="5 6">
    <name type="scientific">Pollutimonas subterranea</name>
    <dbReference type="NCBI Taxonomy" id="2045210"/>
    <lineage>
        <taxon>Bacteria</taxon>
        <taxon>Pseudomonadati</taxon>
        <taxon>Pseudomonadota</taxon>
        <taxon>Betaproteobacteria</taxon>
        <taxon>Burkholderiales</taxon>
        <taxon>Alcaligenaceae</taxon>
        <taxon>Pollutimonas</taxon>
    </lineage>
</organism>
<dbReference type="InterPro" id="IPR008930">
    <property type="entry name" value="Terpenoid_cyclase/PrenylTrfase"/>
</dbReference>
<dbReference type="InterPro" id="IPR001599">
    <property type="entry name" value="Macroglobln_a2"/>
</dbReference>
<comment type="similarity">
    <text evidence="1">Belongs to the protease inhibitor I39 (alpha-2-macroglobulin) family. Bacterial alpha-2-macroglobulin subfamily.</text>
</comment>
<dbReference type="Pfam" id="PF00207">
    <property type="entry name" value="A2M"/>
    <property type="match status" value="1"/>
</dbReference>
<feature type="signal peptide" evidence="2">
    <location>
        <begin position="1"/>
        <end position="37"/>
    </location>
</feature>
<name>A0A2N4U337_9BURK</name>
<sequence length="1986" mass="215238">MEVQRWYRGRKIGRRGLVKRIKAAVLAWALCVTPAWAAKISQFTPQGTVAKIESVKIAFDADVSAFGDAQAPAPVDVVCNDPEVQGQGRWLDARRWAYVFDSTLAPGVSCTVAVRPEFRTLTNESVAGKTSYRFQTGGPAIVETQPYGNTIAEDQVFVLRFNGDVDADSLLAHARCLVDGLGEAVRTRLVDGDARTSILDVVYSGREASMDTAAVQLLQCKRRLPAEARVRLSIGAGVATIAGNRPVMASSAAKVFGYKVRPAFKATFTCQRENSSMPCTPVSALSVSFSAPIARADAGKMRLKSATQEWLPAISDNDSYQGGLSHVSFDGPFPELASLTLYVPDGLKDDAGRALLNADQFPLAIRTAAFPPLVKFSAAPFGIVERFTNAPGTQGDVSGASVPLTLRNVESSLGTKDLAVSAGKVSDYTPKDDLEVLRWYARVRRLDEGRWTASQLVDIMADRPPRSEDRPRVDTRGFSALKNQRDARKLVLPGVNAGNPRPFEVIGIPIDPPGFHVLEVESARLGQSLLESEGPMYVRTAALITNLGVHVKTGRDDMLAWVTTLDDGQVVPEAAITVLDCSGKVLAQGMTDANGIWHHRQALDAPRYCDDTGLGGTYVSARIAADHPMAHGAADFSFVFSDWNEGIESWRFNVPTDTSPKPTVVTHTVFDRTLLRAGETVSMKHFIRTQTRDGLALPTASLPDKLIVEHEGTGRQYTQTLSWQQTASGGLFATSTLAIPKTAELGVYAARLTDPDSSWYGSSRFRVEEFKLPLLTGQLKISNGAASDIVIAPKTLSADVQLSYVSGGPAGKLPLHISGVLKDRVVDFPNYDDYSFSAPEEMDEDHANEQSAAEQSLFLDKQAMVLDAHGGGRLEIASLPSVTQAQTMVLEATFADPNGEIQTLAQSVPVWPAAVQAGIRAGNWVQAGKPTQVSSVALTPSGKPQADIAMTVRAVARNTYSTRKRMVGGFYSYDNRVEVRQLGTVCEGKTNAQGRLDCAIQLNEGGSIQLIATVKDATGLESRAATTIWVTGADDLWFGGDNDDRIDIIPARKSWAPGETAQFQVRMPFRHATALVAVEREGVLQTQVVRLEGNDPTIRIPVEAEWGPNVYVSVLALRGRLHDVPWQSFFTWGWQQPGSWYKAFMRAGEPAPTPTAFIDLAKPSFRFGLTEIRVSDSRDQVQVKVSADKQRYQLREKAKVAIEVTLPDGKPAAHGTVAFAAVDQALLELASNDSWDLLSAMRQFRSYGVETATAQSEIVGRRHYGRKALPAGGGGGASPTRELLDTLLLWQSDVQLDAQGRAQVTVPLNDSITRFKLVAIADYGAERFGTGSTSIASSQDLQIISGLPAVIREGDNYQAMATVRNSTQRSMRLDVSAAYAGTGVPAERLASQAIELAPGAASTVTWNVQAPESNALNQQGVLDWRFEAREQSGGAADALAFRQALIPVVPVKTRQATLLRLVSEQPAVSLPVSVPKGAQTDRNGMPRGGLQVQVQSSLAGPLPGVQEWFADYPYTCLEQQSSRAIGMNDVSAWRDIMHRLPDYLDDDGLVAYFPGGHAGNEVLTAYLLVAAHEAQSLGLPYALPEASRQAMARGLLAFVQGKLVRRRWAPRNDLDVRKLAALEALSRYGLAKPRMLDSIAIDPNGWPTSALIDWMAILQRVPGIAQQSARLDQVGDIIRARLSVRGTTSVFAEDEQSNWWWLMVSAETNLAKLILTGAGQPAWDAEMPQLARGLLSLQAKGAWQTTTANLLGTLALQKFARHYERTPVEGHVQVSLASGGEVQTFQWAGSTPASKVQAHEFWQPWPSTKADTLILTQQGQGTPWATIRSQAAVPATQAVMSGYDVARRIKPVSQAIPGIWSRGDVYRVTLDIKARAPTTWAVLTDPLPAGATILGSGLGRDSTIATQAEADTGWRGPSFVERSFESYRAYYEYLPAGATSIEYTVRLNTVGQFQLPPTRIEAMYQPDVFGELPNRKPVVVRPAEMD</sequence>
<accession>A0A2N4U337</accession>
<keyword evidence="2" id="KW-0732">Signal</keyword>
<proteinExistence type="inferred from homology"/>
<evidence type="ECO:0000259" key="3">
    <source>
        <dbReference type="SMART" id="SM01359"/>
    </source>
</evidence>
<dbReference type="InterPro" id="IPR011625">
    <property type="entry name" value="A2M_N_BRD"/>
</dbReference>
<gene>
    <name evidence="5" type="ORF">CR159_12540</name>
</gene>
<evidence type="ECO:0000256" key="1">
    <source>
        <dbReference type="ARBA" id="ARBA00010556"/>
    </source>
</evidence>
<feature type="domain" description="Alpha-2-macroglobulin" evidence="4">
    <location>
        <begin position="1287"/>
        <end position="1377"/>
    </location>
</feature>
<dbReference type="GO" id="GO:0004866">
    <property type="term" value="F:endopeptidase inhibitor activity"/>
    <property type="evidence" value="ECO:0007669"/>
    <property type="project" value="InterPro"/>
</dbReference>
<dbReference type="Gene3D" id="2.60.40.3710">
    <property type="match status" value="1"/>
</dbReference>
<dbReference type="Proteomes" id="UP000234190">
    <property type="component" value="Unassembled WGS sequence"/>
</dbReference>
<dbReference type="InterPro" id="IPR051802">
    <property type="entry name" value="YfhM-like"/>
</dbReference>
<protein>
    <submittedName>
        <fullName evidence="5">Alpha-2-macroglobulin</fullName>
    </submittedName>
</protein>
<dbReference type="Pfam" id="PF07703">
    <property type="entry name" value="A2M_BRD"/>
    <property type="match status" value="1"/>
</dbReference>
<dbReference type="PANTHER" id="PTHR40094:SF1">
    <property type="entry name" value="UBIQUITIN DOMAIN-CONTAINING PROTEIN"/>
    <property type="match status" value="1"/>
</dbReference>
<dbReference type="InterPro" id="IPR021868">
    <property type="entry name" value="Alpha_2_Macroglob_MG3"/>
</dbReference>
<dbReference type="SMART" id="SM01359">
    <property type="entry name" value="A2M_N_2"/>
    <property type="match status" value="1"/>
</dbReference>
<evidence type="ECO:0000256" key="2">
    <source>
        <dbReference type="SAM" id="SignalP"/>
    </source>
</evidence>
<dbReference type="InterPro" id="IPR041246">
    <property type="entry name" value="Bact_MG10"/>
</dbReference>
<dbReference type="Pfam" id="PF17973">
    <property type="entry name" value="bMG10"/>
    <property type="match status" value="1"/>
</dbReference>
<feature type="domain" description="Alpha-2-macroglobulin bait region" evidence="3">
    <location>
        <begin position="1046"/>
        <end position="1229"/>
    </location>
</feature>
<dbReference type="InterPro" id="IPR002890">
    <property type="entry name" value="MG2"/>
</dbReference>
<dbReference type="OrthoDB" id="9767116at2"/>
<dbReference type="Pfam" id="PF11974">
    <property type="entry name" value="bMG3"/>
    <property type="match status" value="1"/>
</dbReference>
<dbReference type="SMART" id="SM01360">
    <property type="entry name" value="A2M"/>
    <property type="match status" value="1"/>
</dbReference>
<reference evidence="5 6" key="1">
    <citation type="submission" date="2017-10" db="EMBL/GenBank/DDBJ databases">
        <title>Two draft genome sequences of Pusillimonas sp. strains isolated from a nitrate- and radionuclide-contaminated groundwater in Russia.</title>
        <authorList>
            <person name="Grouzdev D.S."/>
            <person name="Tourova T.P."/>
            <person name="Goeva M.A."/>
            <person name="Babich T.L."/>
            <person name="Sokolova D.S."/>
            <person name="Abdullin R."/>
            <person name="Poltaraus A.B."/>
            <person name="Toshchakov S.V."/>
            <person name="Nazina T.N."/>
        </authorList>
    </citation>
    <scope>NUCLEOTIDE SEQUENCE [LARGE SCALE GENOMIC DNA]</scope>
    <source>
        <strain evidence="5 6">JR1/69-3-13</strain>
    </source>
</reference>
<evidence type="ECO:0000313" key="5">
    <source>
        <dbReference type="EMBL" id="PLC49429.1"/>
    </source>
</evidence>
<dbReference type="Pfam" id="PF01835">
    <property type="entry name" value="MG2"/>
    <property type="match status" value="1"/>
</dbReference>
<evidence type="ECO:0000259" key="4">
    <source>
        <dbReference type="SMART" id="SM01360"/>
    </source>
</evidence>
<feature type="chain" id="PRO_5014736428" evidence="2">
    <location>
        <begin position="38"/>
        <end position="1986"/>
    </location>
</feature>
<keyword evidence="6" id="KW-1185">Reference proteome</keyword>
<dbReference type="EMBL" id="PDNW01000010">
    <property type="protein sequence ID" value="PLC49429.1"/>
    <property type="molecule type" value="Genomic_DNA"/>
</dbReference>
<dbReference type="PANTHER" id="PTHR40094">
    <property type="entry name" value="ALPHA-2-MACROGLOBULIN HOMOLOG"/>
    <property type="match status" value="1"/>
</dbReference>
<dbReference type="SUPFAM" id="SSF48239">
    <property type="entry name" value="Terpenoid cyclases/Protein prenyltransferases"/>
    <property type="match status" value="1"/>
</dbReference>
<comment type="caution">
    <text evidence="5">The sequence shown here is derived from an EMBL/GenBank/DDBJ whole genome shotgun (WGS) entry which is preliminary data.</text>
</comment>
<evidence type="ECO:0000313" key="6">
    <source>
        <dbReference type="Proteomes" id="UP000234190"/>
    </source>
</evidence>